<dbReference type="AlphaFoldDB" id="A0A7S3DDB8"/>
<feature type="chain" id="PRO_5031102961" evidence="3">
    <location>
        <begin position="28"/>
        <end position="921"/>
    </location>
</feature>
<feature type="transmembrane region" description="Helical" evidence="2">
    <location>
        <begin position="874"/>
        <end position="897"/>
    </location>
</feature>
<dbReference type="EMBL" id="HBIB01025167">
    <property type="protein sequence ID" value="CAE0254133.1"/>
    <property type="molecule type" value="Transcribed_RNA"/>
</dbReference>
<accession>A0A7S3DDB8</accession>
<feature type="signal peptide" evidence="3">
    <location>
        <begin position="1"/>
        <end position="27"/>
    </location>
</feature>
<keyword evidence="3" id="KW-0732">Signal</keyword>
<proteinExistence type="predicted"/>
<keyword evidence="2" id="KW-0812">Transmembrane</keyword>
<evidence type="ECO:0000313" key="4">
    <source>
        <dbReference type="EMBL" id="CAE0254133.1"/>
    </source>
</evidence>
<keyword evidence="2" id="KW-0472">Membrane</keyword>
<evidence type="ECO:0000256" key="3">
    <source>
        <dbReference type="SAM" id="SignalP"/>
    </source>
</evidence>
<keyword evidence="2" id="KW-1133">Transmembrane helix</keyword>
<name>A0A7S3DDB8_9EUKA</name>
<reference evidence="4" key="1">
    <citation type="submission" date="2021-01" db="EMBL/GenBank/DDBJ databases">
        <authorList>
            <person name="Corre E."/>
            <person name="Pelletier E."/>
            <person name="Niang G."/>
            <person name="Scheremetjew M."/>
            <person name="Finn R."/>
            <person name="Kale V."/>
            <person name="Holt S."/>
            <person name="Cochrane G."/>
            <person name="Meng A."/>
            <person name="Brown T."/>
            <person name="Cohen L."/>
        </authorList>
    </citation>
    <scope>NUCLEOTIDE SEQUENCE</scope>
    <source>
        <strain evidence="4">NIES-2562</strain>
    </source>
</reference>
<organism evidence="4">
    <name type="scientific">Palpitomonas bilix</name>
    <dbReference type="NCBI Taxonomy" id="652834"/>
    <lineage>
        <taxon>Eukaryota</taxon>
        <taxon>Eukaryota incertae sedis</taxon>
    </lineage>
</organism>
<evidence type="ECO:0000256" key="2">
    <source>
        <dbReference type="SAM" id="Phobius"/>
    </source>
</evidence>
<evidence type="ECO:0000256" key="1">
    <source>
        <dbReference type="SAM" id="MobiDB-lite"/>
    </source>
</evidence>
<protein>
    <submittedName>
        <fullName evidence="4">Uncharacterized protein</fullName>
    </submittedName>
</protein>
<gene>
    <name evidence="4" type="ORF">PBIL07802_LOCUS16375</name>
</gene>
<feature type="region of interest" description="Disordered" evidence="1">
    <location>
        <begin position="902"/>
        <end position="921"/>
    </location>
</feature>
<sequence length="921" mass="94212">MADTASRHSVAVAVASFLLLSLPFCACVDYSYSIKTSDGDFYQLSAPSSTSYLNSSDGSSLTFASSWSHTTAADDSNTITIGPYTYYRSEFTLEAFVAARLSSPSAGEWTLRIDRVRLVAVVPRNGYLYVTLKVSSSSTPADVVIPGGFTPMNDVFVLAVNEGSGKVEGLFDSGDQSPHFVFVGSSVVAQYFPAGAGNRLYLAHLTSSLALVGTARPLPSGCTTAAGGVTAALGLSAALLYQCSSAFVVVDATTVTVQEEVTVSSTLGASIADYAVTSADGGGVALVVSFFSSSVNITNGVHSHTVSAPSGLSSNHALVYLPNVRDITINAYVGDSTPTLFFFPSTAALFLFGASSQALTVAGQSIAAGKFVWTQTVSGTTSTTTLAAYIGDGDVWSMSALSGGVALLSSCTNSFPFSGSTVQCPAVPSALSFTDAKAVFFAFIRSDGSAAFTPSPFIGSSSQFYTSFVETQPPTETTVDEERERYDESAPDYLGITAKFFGSATVAPSAAAVTSPVAPDSDFSLFTLVNGDGTIAYVKATNMSLWYAATPTLLSGGHATFFLTPSLTSAGDLRSDFSLPFGDVTVFFDLSYCNTTACIDAATNNGLSIARASLTVSPSGDLSSLTVIACEGSLLATAFEPNEYTVVPLAGGRAVVGTVASTGQAELTTTVTGSFYLSIASTSSPPTSFSSYSSFHVGSNRGMGLSFPSLSIPPSFSSSSPFASLLFFFAADGHLEEVRSIATNNLTFSSLSASSPGLLPGNVLVFQAEECGGIHVGDGKVPPTPFTVDSAAASCVRGGYKYAQTSFGWAVSEGGSTVTMAGLNAPVTSIFGLSSLLSTPTFAATSSYSPSSSSSASFIAVYPLSASLTVLEEAVVGAAVAVVGVAAVGAAVGVVVVKKRKGKKDEPLISSEGGRGGEDAA</sequence>